<dbReference type="InterPro" id="IPR003749">
    <property type="entry name" value="ThiS/MoaD-like"/>
</dbReference>
<organism evidence="1 2">
    <name type="scientific">Corynebacterium nuruki</name>
    <dbReference type="NCBI Taxonomy" id="1032851"/>
    <lineage>
        <taxon>Bacteria</taxon>
        <taxon>Bacillati</taxon>
        <taxon>Actinomycetota</taxon>
        <taxon>Actinomycetes</taxon>
        <taxon>Mycobacteriales</taxon>
        <taxon>Corynebacteriaceae</taxon>
        <taxon>Corynebacterium</taxon>
    </lineage>
</organism>
<dbReference type="STRING" id="863239.GCA_000213935_00027"/>
<protein>
    <submittedName>
        <fullName evidence="1">Molybdopterin synthase sulfur carrier subunit</fullName>
    </submittedName>
</protein>
<proteinExistence type="predicted"/>
<dbReference type="Proteomes" id="UP000261739">
    <property type="component" value="Unassembled WGS sequence"/>
</dbReference>
<gene>
    <name evidence="1" type="ORF">DIW82_00545</name>
</gene>
<dbReference type="Gene3D" id="3.10.20.30">
    <property type="match status" value="1"/>
</dbReference>
<dbReference type="EMBL" id="DQID01000010">
    <property type="protein sequence ID" value="HCT13311.1"/>
    <property type="molecule type" value="Genomic_DNA"/>
</dbReference>
<dbReference type="InterPro" id="IPR016155">
    <property type="entry name" value="Mopterin_synth/thiamin_S_b"/>
</dbReference>
<reference evidence="1 2" key="1">
    <citation type="journal article" date="2018" name="Nat. Biotechnol.">
        <title>A standardized bacterial taxonomy based on genome phylogeny substantially revises the tree of life.</title>
        <authorList>
            <person name="Parks D.H."/>
            <person name="Chuvochina M."/>
            <person name="Waite D.W."/>
            <person name="Rinke C."/>
            <person name="Skarshewski A."/>
            <person name="Chaumeil P.A."/>
            <person name="Hugenholtz P."/>
        </authorList>
    </citation>
    <scope>NUCLEOTIDE SEQUENCE [LARGE SCALE GENOMIC DNA]</scope>
    <source>
        <strain evidence="1">UBA11247</strain>
    </source>
</reference>
<dbReference type="AlphaFoldDB" id="A0A3D4SWD8"/>
<name>A0A3D4SWD8_9CORY</name>
<dbReference type="InterPro" id="IPR012675">
    <property type="entry name" value="Beta-grasp_dom_sf"/>
</dbReference>
<evidence type="ECO:0000313" key="2">
    <source>
        <dbReference type="Proteomes" id="UP000261739"/>
    </source>
</evidence>
<accession>A0A3D4SWD8</accession>
<evidence type="ECO:0000313" key="1">
    <source>
        <dbReference type="EMBL" id="HCT13311.1"/>
    </source>
</evidence>
<sequence length="92" mass="9577">MVEIHYFAAARAARGVAEERLGDAQATGTLAALLDTLGARHTDETAGGMTLARVFDRCSFLVDGRTVTRADAATVDLGTVTRVDVLPPFAGG</sequence>
<dbReference type="SUPFAM" id="SSF54285">
    <property type="entry name" value="MoaD/ThiS"/>
    <property type="match status" value="1"/>
</dbReference>
<dbReference type="RefSeq" id="WP_010122860.1">
    <property type="nucleotide sequence ID" value="NZ_DAITTW010000014.1"/>
</dbReference>
<dbReference type="Pfam" id="PF02597">
    <property type="entry name" value="ThiS"/>
    <property type="match status" value="1"/>
</dbReference>
<dbReference type="CDD" id="cd17040">
    <property type="entry name" value="Ubl_MoaD_like"/>
    <property type="match status" value="1"/>
</dbReference>
<comment type="caution">
    <text evidence="1">The sequence shown here is derived from an EMBL/GenBank/DDBJ whole genome shotgun (WGS) entry which is preliminary data.</text>
</comment>